<feature type="chain" id="PRO_5001606149" evidence="1">
    <location>
        <begin position="24"/>
        <end position="423"/>
    </location>
</feature>
<dbReference type="InterPro" id="IPR053202">
    <property type="entry name" value="EGF_Rcpt_Signaling_Reg"/>
</dbReference>
<proteinExistence type="predicted"/>
<dbReference type="GO" id="GO:0008168">
    <property type="term" value="F:methyltransferase activity"/>
    <property type="evidence" value="ECO:0007669"/>
    <property type="project" value="UniProtKB-KW"/>
</dbReference>
<keyword evidence="1" id="KW-0732">Signal</keyword>
<dbReference type="PANTHER" id="PTHR34009">
    <property type="entry name" value="PROTEIN STAR"/>
    <property type="match status" value="1"/>
</dbReference>
<feature type="domain" description="Methyltransferase FkbM" evidence="2">
    <location>
        <begin position="172"/>
        <end position="337"/>
    </location>
</feature>
<accession>A0A061S677</accession>
<dbReference type="GO" id="GO:0006888">
    <property type="term" value="P:endoplasmic reticulum to Golgi vesicle-mediated transport"/>
    <property type="evidence" value="ECO:0007669"/>
    <property type="project" value="TreeGrafter"/>
</dbReference>
<dbReference type="PANTHER" id="PTHR34009:SF2">
    <property type="entry name" value="PROTEIN STAR"/>
    <property type="match status" value="1"/>
</dbReference>
<sequence>MKTQYLTLLAAAFVLLIWRFSEFQRVSPLLSSLLNYENDHLKYENDQFGRGKFFGAPETSLSAPESPEHVPFFCSLWKTLVQLLAPGARQIPSHFHQSNNFSSERNDVEQSNSYYKERSGHQETVTWSQLSAKAQFLRSSFRAQAGQDWFVYQNFFRPISLWMHRGVFVEFGGRNGLVHSNTHFFEKELGWRGVLVEADPCEYPGIPRNRASTTIPVFGALGNEDNSSVTFLLSRFGGWSGFPGEYNQHRKTNTACPCVNISVPAYRLNTILNRAGLNRIEYMSVDTEGSELRILWTIDFRQTYFKVVQVEVLLLPETMESDLRNKEAIERLMGARGFQKVEELFVAHDTADLVFHNMGPYPGRAEFSNDFDKFEEARKYYLKTSNQAIRQVKAAVLANGIALPRRMRRRPNLRRRGEVASLR</sequence>
<dbReference type="GO" id="GO:0031902">
    <property type="term" value="C:late endosome membrane"/>
    <property type="evidence" value="ECO:0007669"/>
    <property type="project" value="TreeGrafter"/>
</dbReference>
<dbReference type="GO" id="GO:0016197">
    <property type="term" value="P:endosomal transport"/>
    <property type="evidence" value="ECO:0007669"/>
    <property type="project" value="TreeGrafter"/>
</dbReference>
<dbReference type="GO" id="GO:0005789">
    <property type="term" value="C:endoplasmic reticulum membrane"/>
    <property type="evidence" value="ECO:0007669"/>
    <property type="project" value="TreeGrafter"/>
</dbReference>
<name>A0A061S677_9CHLO</name>
<dbReference type="EMBL" id="GBEZ01006909">
    <property type="protein sequence ID" value="JAC78514.1"/>
    <property type="molecule type" value="Transcribed_RNA"/>
</dbReference>
<keyword evidence="3" id="KW-0808">Transferase</keyword>
<dbReference type="GO" id="GO:0005794">
    <property type="term" value="C:Golgi apparatus"/>
    <property type="evidence" value="ECO:0007669"/>
    <property type="project" value="TreeGrafter"/>
</dbReference>
<evidence type="ECO:0000313" key="3">
    <source>
        <dbReference type="EMBL" id="JAC78514.1"/>
    </source>
</evidence>
<evidence type="ECO:0000259" key="2">
    <source>
        <dbReference type="Pfam" id="PF05050"/>
    </source>
</evidence>
<reference evidence="3" key="1">
    <citation type="submission" date="2014-05" db="EMBL/GenBank/DDBJ databases">
        <title>The transcriptome of the halophilic microalga Tetraselmis sp. GSL018 isolated from the Great Salt Lake, Utah.</title>
        <authorList>
            <person name="Jinkerson R.E."/>
            <person name="D'Adamo S."/>
            <person name="Posewitz M.C."/>
        </authorList>
    </citation>
    <scope>NUCLEOTIDE SEQUENCE</scope>
    <source>
        <strain evidence="3">GSL018</strain>
    </source>
</reference>
<dbReference type="GO" id="GO:0005886">
    <property type="term" value="C:plasma membrane"/>
    <property type="evidence" value="ECO:0007669"/>
    <property type="project" value="TreeGrafter"/>
</dbReference>
<keyword evidence="3" id="KW-0489">Methyltransferase</keyword>
<dbReference type="InterPro" id="IPR029063">
    <property type="entry name" value="SAM-dependent_MTases_sf"/>
</dbReference>
<organism evidence="3">
    <name type="scientific">Tetraselmis sp. GSL018</name>
    <dbReference type="NCBI Taxonomy" id="582737"/>
    <lineage>
        <taxon>Eukaryota</taxon>
        <taxon>Viridiplantae</taxon>
        <taxon>Chlorophyta</taxon>
        <taxon>core chlorophytes</taxon>
        <taxon>Chlorodendrophyceae</taxon>
        <taxon>Chlorodendrales</taxon>
        <taxon>Chlorodendraceae</taxon>
        <taxon>Tetraselmis</taxon>
    </lineage>
</organism>
<dbReference type="Pfam" id="PF05050">
    <property type="entry name" value="Methyltransf_21"/>
    <property type="match status" value="1"/>
</dbReference>
<dbReference type="Gene3D" id="3.40.50.150">
    <property type="entry name" value="Vaccinia Virus protein VP39"/>
    <property type="match status" value="1"/>
</dbReference>
<dbReference type="InterPro" id="IPR006342">
    <property type="entry name" value="FkbM_mtfrase"/>
</dbReference>
<gene>
    <name evidence="3" type="ORF">TSPGSL018_14924</name>
</gene>
<evidence type="ECO:0000256" key="1">
    <source>
        <dbReference type="SAM" id="SignalP"/>
    </source>
</evidence>
<protein>
    <submittedName>
        <fullName evidence="3">Methyltransferase family</fullName>
    </submittedName>
</protein>
<feature type="signal peptide" evidence="1">
    <location>
        <begin position="1"/>
        <end position="23"/>
    </location>
</feature>
<dbReference type="GO" id="GO:0032259">
    <property type="term" value="P:methylation"/>
    <property type="evidence" value="ECO:0007669"/>
    <property type="project" value="UniProtKB-KW"/>
</dbReference>
<dbReference type="AlphaFoldDB" id="A0A061S677"/>